<reference evidence="1 2" key="1">
    <citation type="journal article" date="2016" name="Front. Microbiol.">
        <title>Single-Cell (Meta-)Genomics of a Dimorphic Candidatus Thiomargarita nelsonii Reveals Genomic Plasticity.</title>
        <authorList>
            <person name="Flood B.E."/>
            <person name="Fliss P."/>
            <person name="Jones D.S."/>
            <person name="Dick G.J."/>
            <person name="Jain S."/>
            <person name="Kaster A.K."/>
            <person name="Winkel M."/>
            <person name="Mussmann M."/>
            <person name="Bailey J."/>
        </authorList>
    </citation>
    <scope>NUCLEOTIDE SEQUENCE [LARGE SCALE GENOMIC DNA]</scope>
    <source>
        <strain evidence="1">Hydrate Ridge</strain>
    </source>
</reference>
<organism evidence="1 2">
    <name type="scientific">Candidatus Thiomargarita nelsonii</name>
    <dbReference type="NCBI Taxonomy" id="1003181"/>
    <lineage>
        <taxon>Bacteria</taxon>
        <taxon>Pseudomonadati</taxon>
        <taxon>Pseudomonadota</taxon>
        <taxon>Gammaproteobacteria</taxon>
        <taxon>Thiotrichales</taxon>
        <taxon>Thiotrichaceae</taxon>
        <taxon>Thiomargarita</taxon>
    </lineage>
</organism>
<evidence type="ECO:0008006" key="3">
    <source>
        <dbReference type="Google" id="ProtNLM"/>
    </source>
</evidence>
<comment type="caution">
    <text evidence="1">The sequence shown here is derived from an EMBL/GenBank/DDBJ whole genome shotgun (WGS) entry which is preliminary data.</text>
</comment>
<dbReference type="InterPro" id="IPR027417">
    <property type="entry name" value="P-loop_NTPase"/>
</dbReference>
<dbReference type="EMBL" id="JSZA02000186">
    <property type="protein sequence ID" value="KHD06097.1"/>
    <property type="molecule type" value="Genomic_DNA"/>
</dbReference>
<evidence type="ECO:0000313" key="2">
    <source>
        <dbReference type="Proteomes" id="UP000030428"/>
    </source>
</evidence>
<dbReference type="SUPFAM" id="SSF52540">
    <property type="entry name" value="P-loop containing nucleoside triphosphate hydrolases"/>
    <property type="match status" value="1"/>
</dbReference>
<dbReference type="AlphaFoldDB" id="A0A0A6PIV8"/>
<dbReference type="PANTHER" id="PTHR47691:SF3">
    <property type="entry name" value="HTH-TYPE TRANSCRIPTIONAL REGULATOR RV0890C-RELATED"/>
    <property type="match status" value="1"/>
</dbReference>
<dbReference type="PANTHER" id="PTHR47691">
    <property type="entry name" value="REGULATOR-RELATED"/>
    <property type="match status" value="1"/>
</dbReference>
<evidence type="ECO:0000313" key="1">
    <source>
        <dbReference type="EMBL" id="KHD06097.1"/>
    </source>
</evidence>
<dbReference type="Proteomes" id="UP000030428">
    <property type="component" value="Unassembled WGS sequence"/>
</dbReference>
<name>A0A0A6PIV8_9GAMM</name>
<protein>
    <recommendedName>
        <fullName evidence="3">AAA+ ATPase domain-containing protein</fullName>
    </recommendedName>
</protein>
<gene>
    <name evidence="1" type="ORF">PN36_28550</name>
</gene>
<proteinExistence type="predicted"/>
<sequence length="438" mass="49764">MKPQHDTSPRFFGRRQELEQIEKAFAQNSTRRITICGIGGQGKTYLAIEAGQRLSSKGRFKKVCFVDYSTFFGMDAVGLALKTLAELLDKDLENAAAATEALRDIPILLILDNVETIPPAPRQELLDMAKDWSEMGACRLLMTAAADFEHPDYQYLIQLSGLAKKDALNYAQHLVPRLEQDELLNLFKQVDFHPLSIRVLVFSLKFYRPAELGKALEVWLAEKMENPLWAVLRGALEGITLEIEKTGFLYWLSILLRAKTKKKWFLKTETLRSLPIFGVFQGGVFEPDLLTLTQFKKKQWQVLRAALETTGLIQIEILPAFKVPYIKFHPSLAPTLWTRLSSKEQAKLYSSYQLRYAQLAGYMFYEEGQNTVQVHNLVRQDLPNLLHAVYGALDAKKRGADKFANNIDLFLKAFGLQRDSAALNQRVKNAGGEVTYRV</sequence>
<dbReference type="Gene3D" id="3.40.50.300">
    <property type="entry name" value="P-loop containing nucleotide triphosphate hydrolases"/>
    <property type="match status" value="1"/>
</dbReference>
<keyword evidence="2" id="KW-1185">Reference proteome</keyword>
<accession>A0A0A6PIV8</accession>